<reference evidence="2" key="1">
    <citation type="submission" date="2023-07" db="EMBL/GenBank/DDBJ databases">
        <authorList>
            <person name="Stuckert A."/>
        </authorList>
    </citation>
    <scope>NUCLEOTIDE SEQUENCE</scope>
</reference>
<evidence type="ECO:0000259" key="1">
    <source>
        <dbReference type="Pfam" id="PF20256"/>
    </source>
</evidence>
<accession>A0ABN9M3G2</accession>
<dbReference type="InterPro" id="IPR046867">
    <property type="entry name" value="AldOxase/xan_DH_MoCoBD2"/>
</dbReference>
<dbReference type="InterPro" id="IPR016208">
    <property type="entry name" value="Ald_Oxase/xanthine_DH-like"/>
</dbReference>
<sequence length="243" mass="26523">MEQHITIKSAYEDSVSLSATGFYKIDGIGYDPVKNQGNPSNYFSYGVACSEVEIDCLTGDHKNLRTDIVMDVGMSLNPAIDIGQIEGAFVQGLGLFTLEELKYSPDGNLYTRGPGMYKIPAFGDIPDEFNVSLLRDCPNSKAIYSSKAIGEPPLFLSASIFYAIKDAIMSARAESGITGMFRLDSPATPERIRNACVDQFTKLVAGSGKGLDMWFEGEISVKDYPETASLWDWGEWAAVYANG</sequence>
<protein>
    <recommendedName>
        <fullName evidence="1">Aldehyde oxidase/xanthine dehydrogenase second molybdopterin binding domain-containing protein</fullName>
    </recommendedName>
</protein>
<dbReference type="InterPro" id="IPR037165">
    <property type="entry name" value="AldOxase/xan_DH_Mopterin-bd_sf"/>
</dbReference>
<name>A0ABN9M3G2_9NEOB</name>
<dbReference type="Gene3D" id="3.30.365.10">
    <property type="entry name" value="Aldehyde oxidase/xanthine dehydrogenase, molybdopterin binding domain"/>
    <property type="match status" value="2"/>
</dbReference>
<proteinExistence type="predicted"/>
<dbReference type="EMBL" id="CAUEEQ010041843">
    <property type="protein sequence ID" value="CAJ0956438.1"/>
    <property type="molecule type" value="Genomic_DNA"/>
</dbReference>
<dbReference type="Proteomes" id="UP001176940">
    <property type="component" value="Unassembled WGS sequence"/>
</dbReference>
<keyword evidence="3" id="KW-1185">Reference proteome</keyword>
<feature type="domain" description="Aldehyde oxidase/xanthine dehydrogenase second molybdopterin binding" evidence="1">
    <location>
        <begin position="7"/>
        <end position="126"/>
    </location>
</feature>
<comment type="caution">
    <text evidence="2">The sequence shown here is derived from an EMBL/GenBank/DDBJ whole genome shotgun (WGS) entry which is preliminary data.</text>
</comment>
<gene>
    <name evidence="2" type="ORF">RIMI_LOCUS15525274</name>
</gene>
<dbReference type="PANTHER" id="PTHR45444">
    <property type="entry name" value="XANTHINE DEHYDROGENASE"/>
    <property type="match status" value="1"/>
</dbReference>
<evidence type="ECO:0000313" key="3">
    <source>
        <dbReference type="Proteomes" id="UP001176940"/>
    </source>
</evidence>
<dbReference type="Pfam" id="PF20256">
    <property type="entry name" value="MoCoBD_2"/>
    <property type="match status" value="1"/>
</dbReference>
<dbReference type="SUPFAM" id="SSF56003">
    <property type="entry name" value="Molybdenum cofactor-binding domain"/>
    <property type="match status" value="1"/>
</dbReference>
<evidence type="ECO:0000313" key="2">
    <source>
        <dbReference type="EMBL" id="CAJ0956438.1"/>
    </source>
</evidence>
<dbReference type="PANTHER" id="PTHR45444:SF3">
    <property type="entry name" value="XANTHINE DEHYDROGENASE"/>
    <property type="match status" value="1"/>
</dbReference>
<organism evidence="2 3">
    <name type="scientific">Ranitomeya imitator</name>
    <name type="common">mimic poison frog</name>
    <dbReference type="NCBI Taxonomy" id="111125"/>
    <lineage>
        <taxon>Eukaryota</taxon>
        <taxon>Metazoa</taxon>
        <taxon>Chordata</taxon>
        <taxon>Craniata</taxon>
        <taxon>Vertebrata</taxon>
        <taxon>Euteleostomi</taxon>
        <taxon>Amphibia</taxon>
        <taxon>Batrachia</taxon>
        <taxon>Anura</taxon>
        <taxon>Neobatrachia</taxon>
        <taxon>Hyloidea</taxon>
        <taxon>Dendrobatidae</taxon>
        <taxon>Dendrobatinae</taxon>
        <taxon>Ranitomeya</taxon>
    </lineage>
</organism>